<sequence>MCDDRPGEIEECRGYLSTRSGQYLAADYTRIWSLRISVTTVDSVLAWAAFVAFALAVRENAAVAHASLDSL</sequence>
<dbReference type="AlphaFoldDB" id="A0A165LCH3"/>
<evidence type="ECO:0000313" key="1">
    <source>
        <dbReference type="EMBL" id="KZV97677.1"/>
    </source>
</evidence>
<name>A0A165LCH3_EXIGL</name>
<proteinExistence type="predicted"/>
<protein>
    <submittedName>
        <fullName evidence="1">Uncharacterized protein</fullName>
    </submittedName>
</protein>
<reference evidence="1 2" key="1">
    <citation type="journal article" date="2016" name="Mol. Biol. Evol.">
        <title>Comparative Genomics of Early-Diverging Mushroom-Forming Fungi Provides Insights into the Origins of Lignocellulose Decay Capabilities.</title>
        <authorList>
            <person name="Nagy L.G."/>
            <person name="Riley R."/>
            <person name="Tritt A."/>
            <person name="Adam C."/>
            <person name="Daum C."/>
            <person name="Floudas D."/>
            <person name="Sun H."/>
            <person name="Yadav J.S."/>
            <person name="Pangilinan J."/>
            <person name="Larsson K.H."/>
            <person name="Matsuura K."/>
            <person name="Barry K."/>
            <person name="Labutti K."/>
            <person name="Kuo R."/>
            <person name="Ohm R.A."/>
            <person name="Bhattacharya S.S."/>
            <person name="Shirouzu T."/>
            <person name="Yoshinaga Y."/>
            <person name="Martin F.M."/>
            <person name="Grigoriev I.V."/>
            <person name="Hibbett D.S."/>
        </authorList>
    </citation>
    <scope>NUCLEOTIDE SEQUENCE [LARGE SCALE GENOMIC DNA]</scope>
    <source>
        <strain evidence="1 2">HHB12029</strain>
    </source>
</reference>
<accession>A0A165LCH3</accession>
<keyword evidence="2" id="KW-1185">Reference proteome</keyword>
<dbReference type="EMBL" id="KV425927">
    <property type="protein sequence ID" value="KZV97677.1"/>
    <property type="molecule type" value="Genomic_DNA"/>
</dbReference>
<evidence type="ECO:0000313" key="2">
    <source>
        <dbReference type="Proteomes" id="UP000077266"/>
    </source>
</evidence>
<dbReference type="InParanoid" id="A0A165LCH3"/>
<gene>
    <name evidence="1" type="ORF">EXIGLDRAFT_730062</name>
</gene>
<organism evidence="1 2">
    <name type="scientific">Exidia glandulosa HHB12029</name>
    <dbReference type="NCBI Taxonomy" id="1314781"/>
    <lineage>
        <taxon>Eukaryota</taxon>
        <taxon>Fungi</taxon>
        <taxon>Dikarya</taxon>
        <taxon>Basidiomycota</taxon>
        <taxon>Agaricomycotina</taxon>
        <taxon>Agaricomycetes</taxon>
        <taxon>Auriculariales</taxon>
        <taxon>Exidiaceae</taxon>
        <taxon>Exidia</taxon>
    </lineage>
</organism>
<dbReference type="Proteomes" id="UP000077266">
    <property type="component" value="Unassembled WGS sequence"/>
</dbReference>